<reference evidence="1 2" key="1">
    <citation type="submission" date="2021-01" db="EMBL/GenBank/DDBJ databases">
        <title>Whole genome shotgun sequence of Plantactinospora endophytica NBRC 110450.</title>
        <authorList>
            <person name="Komaki H."/>
            <person name="Tamura T."/>
        </authorList>
    </citation>
    <scope>NUCLEOTIDE SEQUENCE [LARGE SCALE GENOMIC DNA]</scope>
    <source>
        <strain evidence="1 2">NBRC 110450</strain>
    </source>
</reference>
<gene>
    <name evidence="1" type="ORF">Pen02_56480</name>
</gene>
<comment type="caution">
    <text evidence="1">The sequence shown here is derived from an EMBL/GenBank/DDBJ whole genome shotgun (WGS) entry which is preliminary data.</text>
</comment>
<evidence type="ECO:0000313" key="2">
    <source>
        <dbReference type="Proteomes" id="UP000646749"/>
    </source>
</evidence>
<proteinExistence type="predicted"/>
<accession>A0ABQ4E7L2</accession>
<name>A0ABQ4E7L2_9ACTN</name>
<evidence type="ECO:0008006" key="3">
    <source>
        <dbReference type="Google" id="ProtNLM"/>
    </source>
</evidence>
<organism evidence="1 2">
    <name type="scientific">Plantactinospora endophytica</name>
    <dbReference type="NCBI Taxonomy" id="673535"/>
    <lineage>
        <taxon>Bacteria</taxon>
        <taxon>Bacillati</taxon>
        <taxon>Actinomycetota</taxon>
        <taxon>Actinomycetes</taxon>
        <taxon>Micromonosporales</taxon>
        <taxon>Micromonosporaceae</taxon>
        <taxon>Plantactinospora</taxon>
    </lineage>
</organism>
<dbReference type="Gene3D" id="3.20.20.80">
    <property type="entry name" value="Glycosidases"/>
    <property type="match status" value="1"/>
</dbReference>
<sequence length="606" mass="65782">MTAGVSAIEVAGHLEIRTPHYTARVDRRRLLADVAGSDGGAWGQLRLLCSVHALDGPDETVRVEEVTHEVGADLVRLTVRCLSTRWDTRVQVVEFRPGQISLRATVRGAGRITTVQLLGGMRLPQGVLPSGAAHRTVFSPNPDHPWRIARPAVEPAVISVNGEGGEPGVGRWLFTPAPTCFGLSREPVPHDHGLPSGPWLMLGLAARRRTFVEFGYDPAPDGFTLRCEYQGHTVVDDEFDTPTVLLLFGADDPYDGLRRYRDELAARGLVAPVTPRPLAAHWRQPIFCGWGAQCALAAGGAATAPELSRQALYDGFLATLAGNGLVPGTVVVDDKWQERYATCRPDPEKWPDLAGFVAQRHAAGQRVLLWWKAWDPEGAPDEACVRDPEGRPVTLDPESRLGRRLIEEAVGHMLDPAGLDADGLKIDFTGRTPSGTGLRHAGPSWGFDLLHELLGVVHRTAKRVKPGSLIVTHTPDPGFLDVTDMLRLNDVLHLDHPLGRTPPPGIAGSAVVAQMTYRARVVRSACPELPVDTDGWCLPDQRALVAYAEVAPALGVPALYYADRLDFDPDPISPAAWSALERTWAAYRRTQGLTPPPRIGPHGEDT</sequence>
<dbReference type="EMBL" id="BONW01000028">
    <property type="protein sequence ID" value="GIG90712.1"/>
    <property type="molecule type" value="Genomic_DNA"/>
</dbReference>
<dbReference type="RefSeq" id="WP_203869102.1">
    <property type="nucleotide sequence ID" value="NZ_BONW01000028.1"/>
</dbReference>
<evidence type="ECO:0000313" key="1">
    <source>
        <dbReference type="EMBL" id="GIG90712.1"/>
    </source>
</evidence>
<dbReference type="SUPFAM" id="SSF51445">
    <property type="entry name" value="(Trans)glycosidases"/>
    <property type="match status" value="1"/>
</dbReference>
<keyword evidence="2" id="KW-1185">Reference proteome</keyword>
<protein>
    <recommendedName>
        <fullName evidence="3">Glycoside hydrolase</fullName>
    </recommendedName>
</protein>
<dbReference type="InterPro" id="IPR017853">
    <property type="entry name" value="GH"/>
</dbReference>
<dbReference type="Proteomes" id="UP000646749">
    <property type="component" value="Unassembled WGS sequence"/>
</dbReference>